<dbReference type="Pfam" id="PF12974">
    <property type="entry name" value="Phosphonate-bd"/>
    <property type="match status" value="1"/>
</dbReference>
<name>A0A2U2AIS5_9GAMM</name>
<dbReference type="GO" id="GO:0043190">
    <property type="term" value="C:ATP-binding cassette (ABC) transporter complex"/>
    <property type="evidence" value="ECO:0007669"/>
    <property type="project" value="InterPro"/>
</dbReference>
<dbReference type="PANTHER" id="PTHR35841:SF1">
    <property type="entry name" value="PHOSPHONATES-BINDING PERIPLASMIC PROTEIN"/>
    <property type="match status" value="1"/>
</dbReference>
<keyword evidence="4" id="KW-1185">Reference proteome</keyword>
<accession>A0A2U2AIS5</accession>
<dbReference type="SUPFAM" id="SSF53850">
    <property type="entry name" value="Periplasmic binding protein-like II"/>
    <property type="match status" value="1"/>
</dbReference>
<comment type="similarity">
    <text evidence="1">Belongs to the phosphate/phosphite/phosphonate binding protein family.</text>
</comment>
<evidence type="ECO:0000256" key="1">
    <source>
        <dbReference type="ARBA" id="ARBA00007162"/>
    </source>
</evidence>
<dbReference type="Gene3D" id="3.40.190.10">
    <property type="entry name" value="Periplasmic binding protein-like II"/>
    <property type="match status" value="2"/>
</dbReference>
<protein>
    <submittedName>
        <fullName evidence="3">Phosphate/phosphite/phosphonate ABC transporter substrate-binding protein</fullName>
    </submittedName>
</protein>
<organism evidence="3 4">
    <name type="scientific">Ignatzschineria indica</name>
    <dbReference type="NCBI Taxonomy" id="472583"/>
    <lineage>
        <taxon>Bacteria</taxon>
        <taxon>Pseudomonadati</taxon>
        <taxon>Pseudomonadota</taxon>
        <taxon>Gammaproteobacteria</taxon>
        <taxon>Cardiobacteriales</taxon>
        <taxon>Ignatzschineriaceae</taxon>
        <taxon>Ignatzschineria</taxon>
    </lineage>
</organism>
<dbReference type="RefSeq" id="WP_109236534.1">
    <property type="nucleotide sequence ID" value="NZ_BMXZ01000003.1"/>
</dbReference>
<comment type="caution">
    <text evidence="3">The sequence shown here is derived from an EMBL/GenBank/DDBJ whole genome shotgun (WGS) entry which is preliminary data.</text>
</comment>
<evidence type="ECO:0000256" key="2">
    <source>
        <dbReference type="ARBA" id="ARBA00022729"/>
    </source>
</evidence>
<dbReference type="NCBIfam" id="TIGR01098">
    <property type="entry name" value="3A0109s03R"/>
    <property type="match status" value="1"/>
</dbReference>
<keyword evidence="2" id="KW-0732">Signal</keyword>
<dbReference type="GO" id="GO:0055085">
    <property type="term" value="P:transmembrane transport"/>
    <property type="evidence" value="ECO:0007669"/>
    <property type="project" value="InterPro"/>
</dbReference>
<reference evidence="3 4" key="1">
    <citation type="journal article" date="2018" name="Genome Announc.">
        <title>Ignatzschineria cameli sp. nov., isolated from necrotic foot tissue of dromedaries (Camelus dromedarius) and associated maggots (Wohlfahrtia species) in Dubai.</title>
        <authorList>
            <person name="Tsang C.C."/>
            <person name="Tang J.Y."/>
            <person name="Fong J.Y."/>
            <person name="Kinne J."/>
            <person name="Lee H.H."/>
            <person name="Joseph M."/>
            <person name="Jose S."/>
            <person name="Schuster R.K."/>
            <person name="Tang Y."/>
            <person name="Sivakumar S."/>
            <person name="Chen J.H."/>
            <person name="Teng J.L."/>
            <person name="Lau S.K."/>
            <person name="Wernery U."/>
            <person name="Woo P.C."/>
        </authorList>
    </citation>
    <scope>NUCLEOTIDE SEQUENCE [LARGE SCALE GENOMIC DNA]</scope>
    <source>
        <strain evidence="3 4">KCTC 22643</strain>
    </source>
</reference>
<dbReference type="PANTHER" id="PTHR35841">
    <property type="entry name" value="PHOSPHONATES-BINDING PERIPLASMIC PROTEIN"/>
    <property type="match status" value="1"/>
</dbReference>
<dbReference type="EMBL" id="QEWR01000004">
    <property type="protein sequence ID" value="PWD82570.1"/>
    <property type="molecule type" value="Genomic_DNA"/>
</dbReference>
<evidence type="ECO:0000313" key="4">
    <source>
        <dbReference type="Proteomes" id="UP000244948"/>
    </source>
</evidence>
<dbReference type="AlphaFoldDB" id="A0A2U2AIS5"/>
<dbReference type="InterPro" id="IPR005770">
    <property type="entry name" value="PhnD"/>
</dbReference>
<evidence type="ECO:0000313" key="3">
    <source>
        <dbReference type="EMBL" id="PWD82570.1"/>
    </source>
</evidence>
<dbReference type="Proteomes" id="UP000244948">
    <property type="component" value="Unassembled WGS sequence"/>
</dbReference>
<proteinExistence type="inferred from homology"/>
<gene>
    <name evidence="3" type="ORF">DC082_08025</name>
</gene>
<sequence length="332" mass="37323">MKSIIHNYQRAIRRLFSTLLLLFLTLPSLIAADSPINEGKLQDILDPKYYDIDGDLLADPPLLPHLQVDPATLVISIVPNGDEHAYAHQLNPFFNYLQSCLQRPVIFYPMQSSYAEVEAMRNGSIHIASFSAGALIHAVNRAGAIPFAGKGNEDGLLTTDMIVIVRQDSPLYNLKDLKGTRVAHVNFASSAGHLAALSLFPAEGITPGEDYEIFFSGKHRQSIFGVKSGDYDAALIAQEVLDRLVLLDLASYDDFRIIYRKGSAPFAAYTYAHNLAPALKEQIQNCFYQYRFPEEMQRIYLGADRYLPLNYQEELETLFQIYTPQKLNQEID</sequence>